<dbReference type="EMBL" id="BLRZ01000026">
    <property type="protein sequence ID" value="GFP29834.1"/>
    <property type="molecule type" value="Genomic_DNA"/>
</dbReference>
<comment type="caution">
    <text evidence="1">The sequence shown here is derived from an EMBL/GenBank/DDBJ whole genome shotgun (WGS) entry which is preliminary data.</text>
</comment>
<protein>
    <submittedName>
        <fullName evidence="1">DNA processing protein</fullName>
    </submittedName>
</protein>
<reference evidence="1 2" key="1">
    <citation type="journal article" date="2020" name="Front. Microbiol.">
        <title>Single-cell genomics of novel Actinobacteria with the Wood-Ljungdahl pathway discovered in a serpentinizing system.</title>
        <authorList>
            <person name="Merino N."/>
            <person name="Kawai M."/>
            <person name="Boyd E.S."/>
            <person name="Colman D.R."/>
            <person name="McGlynn S.E."/>
            <person name="Nealson K.H."/>
            <person name="Kurokawa K."/>
            <person name="Hongoh Y."/>
        </authorList>
    </citation>
    <scope>NUCLEOTIDE SEQUENCE [LARGE SCALE GENOMIC DNA]</scope>
    <source>
        <strain evidence="1 2">S34</strain>
    </source>
</reference>
<evidence type="ECO:0000313" key="1">
    <source>
        <dbReference type="EMBL" id="GFP29834.1"/>
    </source>
</evidence>
<accession>A0A6V8PDW7</accession>
<feature type="non-terminal residue" evidence="1">
    <location>
        <position position="1"/>
    </location>
</feature>
<gene>
    <name evidence="1" type="ORF">HKBW3S34_00754</name>
</gene>
<dbReference type="Proteomes" id="UP000588083">
    <property type="component" value="Unassembled WGS sequence"/>
</dbReference>
<proteinExistence type="predicted"/>
<sequence>PWESSFSWRSKASLSRSQL</sequence>
<organism evidence="1 2">
    <name type="scientific">Candidatus Hakubella thermalkaliphila</name>
    <dbReference type="NCBI Taxonomy" id="2754717"/>
    <lineage>
        <taxon>Bacteria</taxon>
        <taxon>Bacillati</taxon>
        <taxon>Actinomycetota</taxon>
        <taxon>Actinomycetota incertae sedis</taxon>
        <taxon>Candidatus Hakubellales</taxon>
        <taxon>Candidatus Hakubellaceae</taxon>
        <taxon>Candidatus Hakubella</taxon>
    </lineage>
</organism>
<evidence type="ECO:0000313" key="2">
    <source>
        <dbReference type="Proteomes" id="UP000588083"/>
    </source>
</evidence>
<keyword evidence="2" id="KW-1185">Reference proteome</keyword>
<name>A0A6V8PDW7_9ACTN</name>
<dbReference type="AlphaFoldDB" id="A0A6V8PDW7"/>